<proteinExistence type="predicted"/>
<evidence type="ECO:0000313" key="2">
    <source>
        <dbReference type="Proteomes" id="UP000524387"/>
    </source>
</evidence>
<reference evidence="1 2" key="1">
    <citation type="submission" date="2019-04" db="EMBL/GenBank/DDBJ databases">
        <authorList>
            <consortium name="GenomeTrakr network: Whole genome sequencing for foodborne pathogen traceback"/>
        </authorList>
    </citation>
    <scope>NUCLEOTIDE SEQUENCE [LARGE SCALE GENOMIC DNA]</scope>
    <source>
        <strain evidence="1 2">CFSAN072502</strain>
    </source>
</reference>
<comment type="caution">
    <text evidence="1">The sequence shown here is derived from an EMBL/GenBank/DDBJ whole genome shotgun (WGS) entry which is preliminary data.</text>
</comment>
<evidence type="ECO:0008006" key="3">
    <source>
        <dbReference type="Google" id="ProtNLM"/>
    </source>
</evidence>
<sequence length="178" mass="20719">MKLWLWDMVLQGRDFRNKTNDNWNAIMKYVDETEEQNRQLNERMDTAVNGVTIDSEVILARTDSRQVNQTTLANRLQAEINYLTPTENIVTIVHEPNLYPVIQCFSYDYTFGTVDYANERYNATSVPIKIEHLDNRRFRLYVPKTFVYKSPKIIALATGETVYTDGVKTLLIQTKKVG</sequence>
<dbReference type="EMBL" id="AABEKN010000006">
    <property type="protein sequence ID" value="EAG9354870.1"/>
    <property type="molecule type" value="Genomic_DNA"/>
</dbReference>
<protein>
    <recommendedName>
        <fullName evidence="3">Alpha-amylase</fullName>
    </recommendedName>
</protein>
<gene>
    <name evidence="1" type="ORF">CW895_13815</name>
</gene>
<evidence type="ECO:0000313" key="1">
    <source>
        <dbReference type="EMBL" id="EAG9354870.1"/>
    </source>
</evidence>
<name>A0A823IZV1_LISMN</name>
<organism evidence="1 2">
    <name type="scientific">Listeria monocytogenes</name>
    <dbReference type="NCBI Taxonomy" id="1639"/>
    <lineage>
        <taxon>Bacteria</taxon>
        <taxon>Bacillati</taxon>
        <taxon>Bacillota</taxon>
        <taxon>Bacilli</taxon>
        <taxon>Bacillales</taxon>
        <taxon>Listeriaceae</taxon>
        <taxon>Listeria</taxon>
    </lineage>
</organism>
<accession>A0A823IZV1</accession>
<dbReference type="Proteomes" id="UP000524387">
    <property type="component" value="Unassembled WGS sequence"/>
</dbReference>
<dbReference type="RefSeq" id="WP_070033938.1">
    <property type="nucleotide sequence ID" value="NZ_CP090057.1"/>
</dbReference>
<dbReference type="AlphaFoldDB" id="A0A823IZV1"/>